<geneLocation type="plasmid" evidence="3">
    <name>pemeittgr7a</name>
</geneLocation>
<feature type="compositionally biased region" description="Polar residues" evidence="1">
    <location>
        <begin position="111"/>
        <end position="121"/>
    </location>
</feature>
<dbReference type="KEGG" id="emx:FKV68_21110"/>
<sequence>MKTPWKLLAQLMSRRPSAKAQESSIGNHADPKAIESEVEHTSALLPKPTVAASPPAHDEDASVDPGPIASDKAKGNDDVAPPLKPPIDAEQAQTPVYHDGDHSGAEANSVLPKSTASTKSQSKPRNKRREHGKRANTHVAVQSAVAPKDHQSAQPSSSRDLFFHEVAILDEEVKMLRTQLAQKLHLQNVQLKQMLERFKVS</sequence>
<evidence type="ECO:0000313" key="2">
    <source>
        <dbReference type="EMBL" id="QLL63983.1"/>
    </source>
</evidence>
<feature type="compositionally biased region" description="Basic residues" evidence="1">
    <location>
        <begin position="122"/>
        <end position="136"/>
    </location>
</feature>
<dbReference type="Proteomes" id="UP000510721">
    <property type="component" value="Plasmid pEmeITTGR7a"/>
</dbReference>
<name>A0A859QE54_9HYPH</name>
<keyword evidence="3" id="KW-1185">Reference proteome</keyword>
<feature type="compositionally biased region" description="Basic and acidic residues" evidence="1">
    <location>
        <begin position="29"/>
        <end position="40"/>
    </location>
</feature>
<feature type="region of interest" description="Disordered" evidence="1">
    <location>
        <begin position="13"/>
        <end position="158"/>
    </location>
</feature>
<gene>
    <name evidence="2" type="ORF">FKV68_21110</name>
</gene>
<dbReference type="RefSeq" id="WP_180941865.1">
    <property type="nucleotide sequence ID" value="NZ_CP041239.1"/>
</dbReference>
<proteinExistence type="predicted"/>
<keyword evidence="2" id="KW-0614">Plasmid</keyword>
<reference evidence="2 3" key="1">
    <citation type="submission" date="2019-06" db="EMBL/GenBank/DDBJ databases">
        <title>Complete genome sequence of Ensifer mexicanus ITTG R7 isolated from nodules of Acacia angustissima (Mill.) Kuntze.</title>
        <authorList>
            <person name="Rincon-Rosales R."/>
            <person name="Rogel M.A."/>
            <person name="Guerrero G."/>
            <person name="Rincon-Molina C.I."/>
            <person name="Lopez-Lopez A."/>
            <person name="Martinez-Romero E."/>
        </authorList>
    </citation>
    <scope>NUCLEOTIDE SEQUENCE [LARGE SCALE GENOMIC DNA]</scope>
    <source>
        <strain evidence="2 3">ITTG R7</strain>
        <plasmid evidence="3">pemeittgr7a</plasmid>
    </source>
</reference>
<evidence type="ECO:0000256" key="1">
    <source>
        <dbReference type="SAM" id="MobiDB-lite"/>
    </source>
</evidence>
<organism evidence="2 3">
    <name type="scientific">Sinorhizobium mexicanum</name>
    <dbReference type="NCBI Taxonomy" id="375549"/>
    <lineage>
        <taxon>Bacteria</taxon>
        <taxon>Pseudomonadati</taxon>
        <taxon>Pseudomonadota</taxon>
        <taxon>Alphaproteobacteria</taxon>
        <taxon>Hyphomicrobiales</taxon>
        <taxon>Rhizobiaceae</taxon>
        <taxon>Sinorhizobium/Ensifer group</taxon>
        <taxon>Sinorhizobium</taxon>
    </lineage>
</organism>
<protein>
    <submittedName>
        <fullName evidence="2">Uncharacterized protein</fullName>
    </submittedName>
</protein>
<dbReference type="AlphaFoldDB" id="A0A859QE54"/>
<dbReference type="EMBL" id="CP041239">
    <property type="protein sequence ID" value="QLL63983.1"/>
    <property type="molecule type" value="Genomic_DNA"/>
</dbReference>
<evidence type="ECO:0000313" key="3">
    <source>
        <dbReference type="Proteomes" id="UP000510721"/>
    </source>
</evidence>
<accession>A0A859QE54</accession>